<organism evidence="11 12">
    <name type="scientific">Paracoccus solventivorans</name>
    <dbReference type="NCBI Taxonomy" id="53463"/>
    <lineage>
        <taxon>Bacteria</taxon>
        <taxon>Pseudomonadati</taxon>
        <taxon>Pseudomonadota</taxon>
        <taxon>Alphaproteobacteria</taxon>
        <taxon>Rhodobacterales</taxon>
        <taxon>Paracoccaceae</taxon>
        <taxon>Paracoccus</taxon>
    </lineage>
</organism>
<dbReference type="GO" id="GO:0033539">
    <property type="term" value="P:fatty acid beta-oxidation using acyl-CoA dehydrogenase"/>
    <property type="evidence" value="ECO:0007669"/>
    <property type="project" value="TreeGrafter"/>
</dbReference>
<dbReference type="GO" id="GO:0050660">
    <property type="term" value="F:flavin adenine dinucleotide binding"/>
    <property type="evidence" value="ECO:0007669"/>
    <property type="project" value="InterPro"/>
</dbReference>
<evidence type="ECO:0000259" key="10">
    <source>
        <dbReference type="SMART" id="SM00893"/>
    </source>
</evidence>
<feature type="binding site" evidence="9">
    <location>
        <begin position="257"/>
        <end position="264"/>
    </location>
    <ligand>
        <name>FAD</name>
        <dbReference type="ChEBI" id="CHEBI:57692"/>
    </ligand>
</feature>
<dbReference type="Gene3D" id="3.40.50.620">
    <property type="entry name" value="HUPs"/>
    <property type="match status" value="1"/>
</dbReference>
<evidence type="ECO:0000313" key="12">
    <source>
        <dbReference type="Proteomes" id="UP000184444"/>
    </source>
</evidence>
<evidence type="ECO:0000256" key="9">
    <source>
        <dbReference type="PIRSR" id="PIRSR000089-1"/>
    </source>
</evidence>
<dbReference type="InterPro" id="IPR029035">
    <property type="entry name" value="DHS-like_NAD/FAD-binding_dom"/>
</dbReference>
<evidence type="ECO:0000256" key="3">
    <source>
        <dbReference type="ARBA" id="ARBA00022630"/>
    </source>
</evidence>
<evidence type="ECO:0000256" key="6">
    <source>
        <dbReference type="ARBA" id="ARBA00025649"/>
    </source>
</evidence>
<feature type="binding site" evidence="9">
    <location>
        <begin position="226"/>
        <end position="227"/>
    </location>
    <ligand>
        <name>FAD</name>
        <dbReference type="ChEBI" id="CHEBI:57692"/>
    </ligand>
</feature>
<keyword evidence="5" id="KW-0249">Electron transport</keyword>
<protein>
    <recommendedName>
        <fullName evidence="7">Electron transfer flavoprotein subunit alpha</fullName>
    </recommendedName>
    <alternativeName>
        <fullName evidence="8">Electron transfer flavoprotein large subunit</fullName>
    </alternativeName>
</protein>
<evidence type="ECO:0000256" key="4">
    <source>
        <dbReference type="ARBA" id="ARBA00022827"/>
    </source>
</evidence>
<dbReference type="CDD" id="cd01715">
    <property type="entry name" value="ETF_alpha"/>
    <property type="match status" value="1"/>
</dbReference>
<feature type="domain" description="Electron transfer flavoprotein alpha/beta-subunit N-terminal" evidence="10">
    <location>
        <begin position="3"/>
        <end position="181"/>
    </location>
</feature>
<dbReference type="Gene3D" id="3.40.50.1220">
    <property type="entry name" value="TPP-binding domain"/>
    <property type="match status" value="1"/>
</dbReference>
<dbReference type="InterPro" id="IPR014730">
    <property type="entry name" value="ETF_a/b_N"/>
</dbReference>
<gene>
    <name evidence="11" type="ORF">SAMN05444389_1231</name>
</gene>
<comment type="similarity">
    <text evidence="1">Belongs to the ETF alpha-subunit/FixB family.</text>
</comment>
<keyword evidence="3" id="KW-0285">Flavoprotein</keyword>
<dbReference type="PANTHER" id="PTHR43153:SF1">
    <property type="entry name" value="ELECTRON TRANSFER FLAVOPROTEIN SUBUNIT ALPHA, MITOCHONDRIAL"/>
    <property type="match status" value="1"/>
</dbReference>
<dbReference type="OrthoDB" id="9770286at2"/>
<dbReference type="Pfam" id="PF00766">
    <property type="entry name" value="ETF_alpha"/>
    <property type="match status" value="1"/>
</dbReference>
<dbReference type="PIRSF" id="PIRSF000089">
    <property type="entry name" value="Electra_flavoP_a"/>
    <property type="match status" value="1"/>
</dbReference>
<evidence type="ECO:0000256" key="7">
    <source>
        <dbReference type="ARBA" id="ARBA00068674"/>
    </source>
</evidence>
<keyword evidence="2" id="KW-0813">Transport</keyword>
<evidence type="ECO:0000256" key="2">
    <source>
        <dbReference type="ARBA" id="ARBA00022448"/>
    </source>
</evidence>
<evidence type="ECO:0000313" key="11">
    <source>
        <dbReference type="EMBL" id="SHM62166.1"/>
    </source>
</evidence>
<dbReference type="Pfam" id="PF01012">
    <property type="entry name" value="ETF"/>
    <property type="match status" value="1"/>
</dbReference>
<feature type="non-terminal residue" evidence="11">
    <location>
        <position position="289"/>
    </location>
</feature>
<proteinExistence type="inferred from homology"/>
<keyword evidence="12" id="KW-1185">Reference proteome</keyword>
<accession>A0A1M7KA72</accession>
<dbReference type="InterPro" id="IPR014729">
    <property type="entry name" value="Rossmann-like_a/b/a_fold"/>
</dbReference>
<keyword evidence="4 9" id="KW-0274">FAD</keyword>
<name>A0A1M7KA72_9RHOB</name>
<evidence type="ECO:0000256" key="5">
    <source>
        <dbReference type="ARBA" id="ARBA00022982"/>
    </source>
</evidence>
<dbReference type="InterPro" id="IPR018206">
    <property type="entry name" value="ETF_asu_C_CS"/>
</dbReference>
<dbReference type="SUPFAM" id="SSF52402">
    <property type="entry name" value="Adenine nucleotide alpha hydrolases-like"/>
    <property type="match status" value="1"/>
</dbReference>
<dbReference type="EMBL" id="FRCK01000023">
    <property type="protein sequence ID" value="SHM62166.1"/>
    <property type="molecule type" value="Genomic_DNA"/>
</dbReference>
<dbReference type="SUPFAM" id="SSF52467">
    <property type="entry name" value="DHS-like NAD/FAD-binding domain"/>
    <property type="match status" value="1"/>
</dbReference>
<feature type="binding site" evidence="9">
    <location>
        <position position="201"/>
    </location>
    <ligand>
        <name>FAD</name>
        <dbReference type="ChEBI" id="CHEBI:57692"/>
    </ligand>
</feature>
<dbReference type="PANTHER" id="PTHR43153">
    <property type="entry name" value="ELECTRON TRANSFER FLAVOPROTEIN ALPHA"/>
    <property type="match status" value="1"/>
</dbReference>
<dbReference type="AlphaFoldDB" id="A0A1M7KA72"/>
<dbReference type="GO" id="GO:0009055">
    <property type="term" value="F:electron transfer activity"/>
    <property type="evidence" value="ECO:0007669"/>
    <property type="project" value="InterPro"/>
</dbReference>
<dbReference type="InterPro" id="IPR001308">
    <property type="entry name" value="ETF_a/FixB"/>
</dbReference>
<feature type="binding site" evidence="9">
    <location>
        <begin position="240"/>
        <end position="244"/>
    </location>
    <ligand>
        <name>FAD</name>
        <dbReference type="ChEBI" id="CHEBI:57692"/>
    </ligand>
</feature>
<feature type="binding site" evidence="9">
    <location>
        <position position="278"/>
    </location>
    <ligand>
        <name>FAD</name>
        <dbReference type="ChEBI" id="CHEBI:57692"/>
    </ligand>
</feature>
<dbReference type="InterPro" id="IPR033947">
    <property type="entry name" value="ETF_alpha_N"/>
</dbReference>
<dbReference type="SMART" id="SM00893">
    <property type="entry name" value="ETF"/>
    <property type="match status" value="1"/>
</dbReference>
<evidence type="ECO:0000256" key="1">
    <source>
        <dbReference type="ARBA" id="ARBA00005817"/>
    </source>
</evidence>
<comment type="cofactor">
    <cofactor evidence="9">
        <name>FAD</name>
        <dbReference type="ChEBI" id="CHEBI:57692"/>
    </cofactor>
    <text evidence="9">Binds 1 FAD per dimer.</text>
</comment>
<reference evidence="12" key="1">
    <citation type="submission" date="2016-11" db="EMBL/GenBank/DDBJ databases">
        <authorList>
            <person name="Varghese N."/>
            <person name="Submissions S."/>
        </authorList>
    </citation>
    <scope>NUCLEOTIDE SEQUENCE [LARGE SCALE GENOMIC DNA]</scope>
    <source>
        <strain evidence="12">DSM 6637</strain>
    </source>
</reference>
<evidence type="ECO:0000256" key="8">
    <source>
        <dbReference type="ARBA" id="ARBA00079299"/>
    </source>
</evidence>
<dbReference type="InterPro" id="IPR014731">
    <property type="entry name" value="ETF_asu_C"/>
</dbReference>
<dbReference type="RefSeq" id="WP_073068867.1">
    <property type="nucleotide sequence ID" value="NZ_FRCK01000023.1"/>
</dbReference>
<dbReference type="FunFam" id="3.40.50.1220:FF:000001">
    <property type="entry name" value="Electron transfer flavoprotein, alpha subunit"/>
    <property type="match status" value="1"/>
</dbReference>
<dbReference type="STRING" id="53463.SAMN05444389_1231"/>
<dbReference type="Proteomes" id="UP000184444">
    <property type="component" value="Unassembled WGS sequence"/>
</dbReference>
<sequence>MAVLLLGEVTDGQLNRDATAKAVKALAPLGEVTVLCAGASAAGAAQDAAKIAGVAKVLVAEDARYGHRLAEPTAALIVALAGDYSHIAAPATTDAKNVMPRVAALLDVMVISDVMEVVDADTFARPIYAGNAIQTVKSSDPKKVLTIRTASFDAAAEGGAAAVSDAALAEDPGLSSWVEDKVAASDRPELTSAKRIVSGGRAVGSKENFALIEALADKLGAAVGASRAAVDSGYAPNDWQVGQTGKVVAPELYIAAGISGAIQHLAGMKDSKVIVAINKDEEAPIFQIA</sequence>
<comment type="function">
    <text evidence="6">The electron transfer flavoprotein serves as a specific electron acceptor for other dehydrogenases. It transfers the electrons to the main respiratory chain via ETF-ubiquinone oxidoreductase (ETF dehydrogenase).</text>
</comment>
<dbReference type="PROSITE" id="PS00696">
    <property type="entry name" value="ETF_ALPHA"/>
    <property type="match status" value="1"/>
</dbReference>